<proteinExistence type="predicted"/>
<organism evidence="2 3">
    <name type="scientific">Streptomyces albidoflavus</name>
    <dbReference type="NCBI Taxonomy" id="1886"/>
    <lineage>
        <taxon>Bacteria</taxon>
        <taxon>Bacillati</taxon>
        <taxon>Actinomycetota</taxon>
        <taxon>Actinomycetes</taxon>
        <taxon>Kitasatosporales</taxon>
        <taxon>Streptomycetaceae</taxon>
        <taxon>Streptomyces</taxon>
        <taxon>Streptomyces albidoflavus group</taxon>
    </lineage>
</organism>
<evidence type="ECO:0000313" key="2">
    <source>
        <dbReference type="EMBL" id="GHI46434.1"/>
    </source>
</evidence>
<dbReference type="AlphaFoldDB" id="A0AA37BY70"/>
<feature type="compositionally biased region" description="Low complexity" evidence="1">
    <location>
        <begin position="59"/>
        <end position="76"/>
    </location>
</feature>
<name>A0AA37BY70_9ACTN</name>
<gene>
    <name evidence="2" type="ORF">ScoT_26080</name>
</gene>
<accession>A0AA37BY70</accession>
<dbReference type="EMBL" id="BNDZ01000005">
    <property type="protein sequence ID" value="GHI46434.1"/>
    <property type="molecule type" value="Genomic_DNA"/>
</dbReference>
<evidence type="ECO:0000256" key="1">
    <source>
        <dbReference type="SAM" id="MobiDB-lite"/>
    </source>
</evidence>
<feature type="region of interest" description="Disordered" evidence="1">
    <location>
        <begin position="36"/>
        <end position="76"/>
    </location>
</feature>
<evidence type="ECO:0000313" key="3">
    <source>
        <dbReference type="Proteomes" id="UP001051844"/>
    </source>
</evidence>
<dbReference type="Proteomes" id="UP001051844">
    <property type="component" value="Unassembled WGS sequence"/>
</dbReference>
<comment type="caution">
    <text evidence="2">The sequence shown here is derived from an EMBL/GenBank/DDBJ whole genome shotgun (WGS) entry which is preliminary data.</text>
</comment>
<sequence>MVFSARAVTEKSASPAIPAASARARSVRRTCSGVGAGCGMGGPRSGAAWAGAGGRSRRTVTPAPTVRTGPPRVRVA</sequence>
<protein>
    <submittedName>
        <fullName evidence="2">Uncharacterized protein</fullName>
    </submittedName>
</protein>
<reference evidence="2" key="1">
    <citation type="submission" date="2022-09" db="EMBL/GenBank/DDBJ databases">
        <title>Whole genome shotgun sequence of Streptomyces albidoflavus NBRC 12854.</title>
        <authorList>
            <person name="Komaki H."/>
            <person name="Tamura T."/>
        </authorList>
    </citation>
    <scope>NUCLEOTIDE SEQUENCE</scope>
    <source>
        <strain evidence="2">NBRC 12854</strain>
    </source>
</reference>